<sequence>MVIRYAAGCLVLLVLLGAGCAHLDEGRVPLPEVQVSQVTPVAISFHELTLRVELDVTNPYRTGLPIQSVGAEFLIEGNRVFSSLSDDDFVIPASSSSSQSFTVVLPFAALSESVVAYREREMLDAQIEMRIQVALPELPGLPGSYTFELSDQIQIPTLDPRIRIAGFRVQPPSADQIARAVESAALETGIDQAVGFFSGMLRGQTPQIEFDPREIDVPFVVSFTLELENRTPVVLDFPQLAFRLDVEGVPLVEGISETVEVRGSSTLVEVVNTFSSRNLGEQVIGAFERGSGEFLVTGSAVVDLPEPLKQSLQLEFSEAGSFRLR</sequence>
<keyword evidence="1" id="KW-0732">Signal</keyword>
<dbReference type="InterPro" id="IPR004864">
    <property type="entry name" value="LEA_2"/>
</dbReference>
<dbReference type="SUPFAM" id="SSF117070">
    <property type="entry name" value="LEA14-like"/>
    <property type="match status" value="1"/>
</dbReference>
<dbReference type="PROSITE" id="PS51257">
    <property type="entry name" value="PROKAR_LIPOPROTEIN"/>
    <property type="match status" value="1"/>
</dbReference>
<dbReference type="RefSeq" id="WP_014455048.1">
    <property type="nucleotide sequence ID" value="NC_017098.1"/>
</dbReference>
<gene>
    <name evidence="3" type="ordered locus">Spiaf_0964</name>
</gene>
<protein>
    <submittedName>
        <fullName evidence="3">Late embryogenesis abundant protein</fullName>
    </submittedName>
</protein>
<dbReference type="HOGENOM" id="CLU_855025_0_0_12"/>
<dbReference type="PATRIC" id="fig|889378.3.peg.967"/>
<dbReference type="Proteomes" id="UP000007383">
    <property type="component" value="Chromosome"/>
</dbReference>
<proteinExistence type="predicted"/>
<evidence type="ECO:0000259" key="2">
    <source>
        <dbReference type="Pfam" id="PF03168"/>
    </source>
</evidence>
<dbReference type="AlphaFoldDB" id="H9UHR0"/>
<dbReference type="Pfam" id="PF03168">
    <property type="entry name" value="LEA_2"/>
    <property type="match status" value="1"/>
</dbReference>
<dbReference type="Gene3D" id="2.60.40.1820">
    <property type="match status" value="2"/>
</dbReference>
<dbReference type="STRING" id="889378.Spiaf_0964"/>
<organism evidence="3 4">
    <name type="scientific">Spirochaeta africana (strain ATCC 700263 / DSM 8902 / Z-7692)</name>
    <dbReference type="NCBI Taxonomy" id="889378"/>
    <lineage>
        <taxon>Bacteria</taxon>
        <taxon>Pseudomonadati</taxon>
        <taxon>Spirochaetota</taxon>
        <taxon>Spirochaetia</taxon>
        <taxon>Spirochaetales</taxon>
        <taxon>Spirochaetaceae</taxon>
        <taxon>Spirochaeta</taxon>
    </lineage>
</organism>
<evidence type="ECO:0000313" key="3">
    <source>
        <dbReference type="EMBL" id="AFG37053.1"/>
    </source>
</evidence>
<name>H9UHR0_SPIAZ</name>
<feature type="signal peptide" evidence="1">
    <location>
        <begin position="1"/>
        <end position="23"/>
    </location>
</feature>
<keyword evidence="4" id="KW-1185">Reference proteome</keyword>
<dbReference type="eggNOG" id="COG5608">
    <property type="taxonomic scope" value="Bacteria"/>
</dbReference>
<accession>H9UHR0</accession>
<evidence type="ECO:0000256" key="1">
    <source>
        <dbReference type="SAM" id="SignalP"/>
    </source>
</evidence>
<feature type="domain" description="Late embryogenesis abundant protein LEA-2 subgroup" evidence="2">
    <location>
        <begin position="54"/>
        <end position="135"/>
    </location>
</feature>
<dbReference type="KEGG" id="sfc:Spiaf_0964"/>
<evidence type="ECO:0000313" key="4">
    <source>
        <dbReference type="Proteomes" id="UP000007383"/>
    </source>
</evidence>
<feature type="chain" id="PRO_5003623027" evidence="1">
    <location>
        <begin position="24"/>
        <end position="325"/>
    </location>
</feature>
<dbReference type="EMBL" id="CP003282">
    <property type="protein sequence ID" value="AFG37053.1"/>
    <property type="molecule type" value="Genomic_DNA"/>
</dbReference>
<reference evidence="4" key="1">
    <citation type="journal article" date="2013" name="Stand. Genomic Sci.">
        <title>Complete genome sequence of the halophilic bacterium Spirochaeta africana type strain (Z-7692(T)) from the alkaline Lake Magadi in the East African Rift.</title>
        <authorList>
            <person name="Liolos K."/>
            <person name="Abt B."/>
            <person name="Scheuner C."/>
            <person name="Teshima H."/>
            <person name="Held B."/>
            <person name="Lapidus A."/>
            <person name="Nolan M."/>
            <person name="Lucas S."/>
            <person name="Deshpande S."/>
            <person name="Cheng J.F."/>
            <person name="Tapia R."/>
            <person name="Goodwin L.A."/>
            <person name="Pitluck S."/>
            <person name="Pagani I."/>
            <person name="Ivanova N."/>
            <person name="Mavromatis K."/>
            <person name="Mikhailova N."/>
            <person name="Huntemann M."/>
            <person name="Pati A."/>
            <person name="Chen A."/>
            <person name="Palaniappan K."/>
            <person name="Land M."/>
            <person name="Rohde M."/>
            <person name="Tindall B.J."/>
            <person name="Detter J.C."/>
            <person name="Goker M."/>
            <person name="Bristow J."/>
            <person name="Eisen J.A."/>
            <person name="Markowitz V."/>
            <person name="Hugenholtz P."/>
            <person name="Woyke T."/>
            <person name="Klenk H.P."/>
            <person name="Kyrpides N.C."/>
        </authorList>
    </citation>
    <scope>NUCLEOTIDE SEQUENCE</scope>
    <source>
        <strain evidence="4">ATCC 700263 / DSM 8902 / Z-7692</strain>
    </source>
</reference>